<evidence type="ECO:0000313" key="4">
    <source>
        <dbReference type="EMBL" id="KAG7566882.1"/>
    </source>
</evidence>
<keyword evidence="2" id="KW-0472">Membrane</keyword>
<dbReference type="PANTHER" id="PTHR33741:SF5">
    <property type="entry name" value="TRANSMEMBRANE PROTEIN DDB_G0269096-RELATED"/>
    <property type="match status" value="1"/>
</dbReference>
<reference evidence="4" key="1">
    <citation type="submission" date="2020-04" db="EMBL/GenBank/DDBJ databases">
        <title>Analysis of mating type loci in Filobasidium floriforme.</title>
        <authorList>
            <person name="Nowrousian M."/>
        </authorList>
    </citation>
    <scope>NUCLEOTIDE SEQUENCE</scope>
    <source>
        <strain evidence="4">CBS 6242</strain>
    </source>
</reference>
<sequence length="374" mass="41532">MSLPAVVTPPSAVQQRQSKLSFSERSDSTSRDRFQRRSSSTVRDGSTNRATSQTRLLSRSQFRRSSVVSPSPARTQGDEKTARNKLAFRRDVRTRLPGFLQRFTGYRNPALKPPYEPLPFPPFSWLKHIPLKYEVWLLSTIGGIIAILLIEIVMSTTIFVDSGTPLIIASFGAGAVLCFGTIESPLAQPRHVFGGQVISAIVGVCVTKLFRLSSAYQLEDTTRAGELGRPVWVSAAISFGLAFLAMQVTGTTHPPGGATALIASIQPSVVLLSWRYIYIVAITSLVMIGWALIINNVGRRRYPHYWIHGTKTFVQTPEEKTKLESEDQVEMEAEEGRRGFASTFGLNDLEEDLVAEEEVVDDERGRTGRLPQRY</sequence>
<keyword evidence="5" id="KW-1185">Reference proteome</keyword>
<feature type="transmembrane region" description="Helical" evidence="2">
    <location>
        <begin position="135"/>
        <end position="154"/>
    </location>
</feature>
<feature type="compositionally biased region" description="Polar residues" evidence="1">
    <location>
        <begin position="37"/>
        <end position="51"/>
    </location>
</feature>
<feature type="compositionally biased region" description="Basic and acidic residues" evidence="1">
    <location>
        <begin position="22"/>
        <end position="35"/>
    </location>
</feature>
<evidence type="ECO:0000256" key="2">
    <source>
        <dbReference type="SAM" id="Phobius"/>
    </source>
</evidence>
<feature type="domain" description="HPP transmembrane region" evidence="3">
    <location>
        <begin position="132"/>
        <end position="303"/>
    </location>
</feature>
<feature type="transmembrane region" description="Helical" evidence="2">
    <location>
        <begin position="276"/>
        <end position="294"/>
    </location>
</feature>
<feature type="transmembrane region" description="Helical" evidence="2">
    <location>
        <begin position="231"/>
        <end position="249"/>
    </location>
</feature>
<dbReference type="EMBL" id="JABELV010000019">
    <property type="protein sequence ID" value="KAG7566882.1"/>
    <property type="molecule type" value="Genomic_DNA"/>
</dbReference>
<feature type="compositionally biased region" description="Low complexity" evidence="1">
    <location>
        <begin position="52"/>
        <end position="75"/>
    </location>
</feature>
<organism evidence="4 5">
    <name type="scientific">Filobasidium floriforme</name>
    <dbReference type="NCBI Taxonomy" id="5210"/>
    <lineage>
        <taxon>Eukaryota</taxon>
        <taxon>Fungi</taxon>
        <taxon>Dikarya</taxon>
        <taxon>Basidiomycota</taxon>
        <taxon>Agaricomycotina</taxon>
        <taxon>Tremellomycetes</taxon>
        <taxon>Filobasidiales</taxon>
        <taxon>Filobasidiaceae</taxon>
        <taxon>Filobasidium</taxon>
    </lineage>
</organism>
<keyword evidence="2" id="KW-0812">Transmembrane</keyword>
<name>A0A8K0JPT6_9TREE</name>
<protein>
    <recommendedName>
        <fullName evidence="3">HPP transmembrane region domain-containing protein</fullName>
    </recommendedName>
</protein>
<dbReference type="Proteomes" id="UP000812966">
    <property type="component" value="Unassembled WGS sequence"/>
</dbReference>
<dbReference type="PANTHER" id="PTHR33741">
    <property type="entry name" value="TRANSMEMBRANE PROTEIN DDB_G0269096-RELATED"/>
    <property type="match status" value="1"/>
</dbReference>
<feature type="compositionally biased region" description="Polar residues" evidence="1">
    <location>
        <begin position="11"/>
        <end position="21"/>
    </location>
</feature>
<keyword evidence="2" id="KW-1133">Transmembrane helix</keyword>
<dbReference type="InterPro" id="IPR058581">
    <property type="entry name" value="TM_HPP"/>
</dbReference>
<feature type="transmembrane region" description="Helical" evidence="2">
    <location>
        <begin position="166"/>
        <end position="186"/>
    </location>
</feature>
<dbReference type="Pfam" id="PF04982">
    <property type="entry name" value="TM_HPP"/>
    <property type="match status" value="1"/>
</dbReference>
<comment type="caution">
    <text evidence="4">The sequence shown here is derived from an EMBL/GenBank/DDBJ whole genome shotgun (WGS) entry which is preliminary data.</text>
</comment>
<gene>
    <name evidence="4" type="ORF">FFLO_01383</name>
</gene>
<proteinExistence type="predicted"/>
<dbReference type="AlphaFoldDB" id="A0A8K0JPT6"/>
<evidence type="ECO:0000256" key="1">
    <source>
        <dbReference type="SAM" id="MobiDB-lite"/>
    </source>
</evidence>
<evidence type="ECO:0000313" key="5">
    <source>
        <dbReference type="Proteomes" id="UP000812966"/>
    </source>
</evidence>
<accession>A0A8K0JPT6</accession>
<feature type="region of interest" description="Disordered" evidence="1">
    <location>
        <begin position="1"/>
        <end position="83"/>
    </location>
</feature>
<evidence type="ECO:0000259" key="3">
    <source>
        <dbReference type="Pfam" id="PF04982"/>
    </source>
</evidence>
<dbReference type="InterPro" id="IPR007065">
    <property type="entry name" value="HPP"/>
</dbReference>
<feature type="transmembrane region" description="Helical" evidence="2">
    <location>
        <begin position="192"/>
        <end position="210"/>
    </location>
</feature>